<dbReference type="FunFam" id="3.20.20.10:FF:000018">
    <property type="entry name" value="Pyridoxal phosphate homeostasis protein"/>
    <property type="match status" value="1"/>
</dbReference>
<dbReference type="PROSITE" id="PS01211">
    <property type="entry name" value="UPF0001"/>
    <property type="match status" value="1"/>
</dbReference>
<dbReference type="PANTHER" id="PTHR10146:SF14">
    <property type="entry name" value="PYRIDOXAL PHOSPHATE HOMEOSTASIS PROTEIN"/>
    <property type="match status" value="1"/>
</dbReference>
<evidence type="ECO:0000256" key="4">
    <source>
        <dbReference type="SAM" id="MobiDB-lite"/>
    </source>
</evidence>
<evidence type="ECO:0000259" key="5">
    <source>
        <dbReference type="Pfam" id="PF01168"/>
    </source>
</evidence>
<evidence type="ECO:0000256" key="3">
    <source>
        <dbReference type="RuleBase" id="RU004514"/>
    </source>
</evidence>
<dbReference type="Pfam" id="PF01168">
    <property type="entry name" value="Ala_racemase_N"/>
    <property type="match status" value="1"/>
</dbReference>
<name>A0A814PGI4_9BILA</name>
<dbReference type="NCBIfam" id="TIGR00044">
    <property type="entry name" value="YggS family pyridoxal phosphate-dependent enzyme"/>
    <property type="match status" value="1"/>
</dbReference>
<reference evidence="7" key="1">
    <citation type="submission" date="2021-02" db="EMBL/GenBank/DDBJ databases">
        <authorList>
            <person name="Nowell W R."/>
        </authorList>
    </citation>
    <scope>NUCLEOTIDE SEQUENCE</scope>
    <source>
        <strain evidence="7">Ploen Becks lab</strain>
    </source>
</reference>
<dbReference type="HAMAP" id="MF_02087">
    <property type="entry name" value="PLP_homeostasis"/>
    <property type="match status" value="1"/>
</dbReference>
<dbReference type="PANTHER" id="PTHR10146">
    <property type="entry name" value="PROLINE SYNTHETASE CO-TRANSCRIBED BACTERIAL HOMOLOG PROTEIN"/>
    <property type="match status" value="1"/>
</dbReference>
<comment type="function">
    <text evidence="2">Pyridoxal 5'-phosphate (PLP)-binding protein, which may be involved in intracellular homeostatic regulation of pyridoxal 5'-phosphate (PLP), the active form of vitamin B6.</text>
</comment>
<organism evidence="7 8">
    <name type="scientific">Brachionus calyciflorus</name>
    <dbReference type="NCBI Taxonomy" id="104777"/>
    <lineage>
        <taxon>Eukaryota</taxon>
        <taxon>Metazoa</taxon>
        <taxon>Spiralia</taxon>
        <taxon>Gnathifera</taxon>
        <taxon>Rotifera</taxon>
        <taxon>Eurotatoria</taxon>
        <taxon>Monogononta</taxon>
        <taxon>Pseudotrocha</taxon>
        <taxon>Ploima</taxon>
        <taxon>Brachionidae</taxon>
        <taxon>Brachionus</taxon>
    </lineage>
</organism>
<dbReference type="InterPro" id="IPR012337">
    <property type="entry name" value="RNaseH-like_sf"/>
</dbReference>
<keyword evidence="1 2" id="KW-0663">Pyridoxal phosphate</keyword>
<sequence>MLNTPTSSSSNISSNSLDTTNSTPVSTQSYTRRRTVNKASKISRKENFLDKLADSNENQNIDRNSRIEKEIEAYESHRLDIEDKDLKESFVLGPLFFFKTFGNAYPCLSNVAKLLLSIPATSVPAESLFSIAGIIQNEQRNRLNPIYQNGQIHFGENYVNELFTKATHQNIIEQCPNIKWHFIGNLQANKINKLLTVPNLYMIETIYSTNLANRLNKSLTNNNKTLNVLIQVNTSSESQKNGIDLDSTCSLYKHILENCPNLNLKGLMTIGSLNSSISDLEINQDFQNLINCRDNICQELSLDPKSIELSMGMSNDFEKAILMGSSSVRIGSAIFGAR</sequence>
<dbReference type="OrthoDB" id="10264196at2759"/>
<accession>A0A814PGI4</accession>
<evidence type="ECO:0000256" key="1">
    <source>
        <dbReference type="ARBA" id="ARBA00022898"/>
    </source>
</evidence>
<feature type="domain" description="Alanine racemase N-terminal" evidence="5">
    <location>
        <begin position="192"/>
        <end position="337"/>
    </location>
</feature>
<dbReference type="SUPFAM" id="SSF53098">
    <property type="entry name" value="Ribonuclease H-like"/>
    <property type="match status" value="1"/>
</dbReference>
<dbReference type="Gene3D" id="3.20.20.10">
    <property type="entry name" value="Alanine racemase"/>
    <property type="match status" value="1"/>
</dbReference>
<evidence type="ECO:0000313" key="7">
    <source>
        <dbReference type="EMBL" id="CAF1106158.1"/>
    </source>
</evidence>
<keyword evidence="8" id="KW-1185">Reference proteome</keyword>
<dbReference type="InterPro" id="IPR001608">
    <property type="entry name" value="Ala_racemase_N"/>
</dbReference>
<proteinExistence type="inferred from homology"/>
<comment type="caution">
    <text evidence="7">The sequence shown here is derived from an EMBL/GenBank/DDBJ whole genome shotgun (WGS) entry which is preliminary data.</text>
</comment>
<dbReference type="GO" id="GO:0046983">
    <property type="term" value="F:protein dimerization activity"/>
    <property type="evidence" value="ECO:0007669"/>
    <property type="project" value="InterPro"/>
</dbReference>
<dbReference type="AlphaFoldDB" id="A0A814PGI4"/>
<dbReference type="GO" id="GO:0030170">
    <property type="term" value="F:pyridoxal phosphate binding"/>
    <property type="evidence" value="ECO:0007669"/>
    <property type="project" value="UniProtKB-UniRule"/>
</dbReference>
<comment type="similarity">
    <text evidence="2 3">Belongs to the pyridoxal phosphate-binding protein YggS/PROSC family.</text>
</comment>
<gene>
    <name evidence="7" type="ORF">OXX778_LOCUS21398</name>
</gene>
<dbReference type="InterPro" id="IPR011078">
    <property type="entry name" value="PyrdxlP_homeostasis"/>
</dbReference>
<dbReference type="SUPFAM" id="SSF51419">
    <property type="entry name" value="PLP-binding barrel"/>
    <property type="match status" value="1"/>
</dbReference>
<dbReference type="InterPro" id="IPR008906">
    <property type="entry name" value="HATC_C_dom"/>
</dbReference>
<evidence type="ECO:0000313" key="8">
    <source>
        <dbReference type="Proteomes" id="UP000663879"/>
    </source>
</evidence>
<dbReference type="EMBL" id="CAJNOC010007858">
    <property type="protein sequence ID" value="CAF1106158.1"/>
    <property type="molecule type" value="Genomic_DNA"/>
</dbReference>
<feature type="compositionally biased region" description="Low complexity" evidence="4">
    <location>
        <begin position="1"/>
        <end position="23"/>
    </location>
</feature>
<evidence type="ECO:0000256" key="2">
    <source>
        <dbReference type="HAMAP-Rule" id="MF_03225"/>
    </source>
</evidence>
<dbReference type="CDD" id="cd06822">
    <property type="entry name" value="PLPDE_III_YBL036c_euk"/>
    <property type="match status" value="1"/>
</dbReference>
<dbReference type="Proteomes" id="UP000663879">
    <property type="component" value="Unassembled WGS sequence"/>
</dbReference>
<dbReference type="Pfam" id="PF05699">
    <property type="entry name" value="Dimer_Tnp_hAT"/>
    <property type="match status" value="1"/>
</dbReference>
<comment type="caution">
    <text evidence="2">Lacks conserved residue(s) required for the propagation of feature annotation.</text>
</comment>
<dbReference type="InterPro" id="IPR029066">
    <property type="entry name" value="PLP-binding_barrel"/>
</dbReference>
<protein>
    <recommendedName>
        <fullName evidence="2">Pyridoxal phosphate homeostasis protein</fullName>
        <shortName evidence="2">PLP homeostasis protein</shortName>
    </recommendedName>
</protein>
<evidence type="ECO:0000259" key="6">
    <source>
        <dbReference type="Pfam" id="PF05699"/>
    </source>
</evidence>
<feature type="domain" description="HAT C-terminal dimerisation" evidence="6">
    <location>
        <begin position="92"/>
        <end position="145"/>
    </location>
</feature>
<feature type="region of interest" description="Disordered" evidence="4">
    <location>
        <begin position="1"/>
        <end position="39"/>
    </location>
</feature>